<evidence type="ECO:0000256" key="3">
    <source>
        <dbReference type="ARBA" id="ARBA00023128"/>
    </source>
</evidence>
<dbReference type="PROSITE" id="PS51808">
    <property type="entry name" value="CHCH"/>
    <property type="match status" value="1"/>
</dbReference>
<proteinExistence type="inferred from homology"/>
<organism evidence="5 6">
    <name type="scientific">Aquatica leii</name>
    <dbReference type="NCBI Taxonomy" id="1421715"/>
    <lineage>
        <taxon>Eukaryota</taxon>
        <taxon>Metazoa</taxon>
        <taxon>Ecdysozoa</taxon>
        <taxon>Arthropoda</taxon>
        <taxon>Hexapoda</taxon>
        <taxon>Insecta</taxon>
        <taxon>Pterygota</taxon>
        <taxon>Neoptera</taxon>
        <taxon>Endopterygota</taxon>
        <taxon>Coleoptera</taxon>
        <taxon>Polyphaga</taxon>
        <taxon>Elateriformia</taxon>
        <taxon>Elateroidea</taxon>
        <taxon>Lampyridae</taxon>
        <taxon>Luciolinae</taxon>
        <taxon>Aquatica</taxon>
    </lineage>
</organism>
<dbReference type="EMBL" id="JARPUR010000007">
    <property type="protein sequence ID" value="KAK4873300.1"/>
    <property type="molecule type" value="Genomic_DNA"/>
</dbReference>
<keyword evidence="4" id="KW-1015">Disulfide bond</keyword>
<evidence type="ECO:0008006" key="7">
    <source>
        <dbReference type="Google" id="ProtNLM"/>
    </source>
</evidence>
<dbReference type="Gene3D" id="1.10.287.1130">
    <property type="entry name" value="CytochromE C oxidase copper chaperone"/>
    <property type="match status" value="1"/>
</dbReference>
<evidence type="ECO:0000313" key="5">
    <source>
        <dbReference type="EMBL" id="KAK4873300.1"/>
    </source>
</evidence>
<keyword evidence="3" id="KW-0496">Mitochondrion</keyword>
<dbReference type="AlphaFoldDB" id="A0AAN7SNH1"/>
<name>A0AAN7SNH1_9COLE</name>
<reference evidence="6" key="1">
    <citation type="submission" date="2023-01" db="EMBL/GenBank/DDBJ databases">
        <title>Key to firefly adult light organ development and bioluminescence: homeobox transcription factors regulate luciferase expression and transportation to peroxisome.</title>
        <authorList>
            <person name="Fu X."/>
        </authorList>
    </citation>
    <scope>NUCLEOTIDE SEQUENCE [LARGE SCALE GENOMIC DNA]</scope>
</reference>
<dbReference type="GO" id="GO:0005758">
    <property type="term" value="C:mitochondrial intermembrane space"/>
    <property type="evidence" value="ECO:0007669"/>
    <property type="project" value="TreeGrafter"/>
</dbReference>
<comment type="similarity">
    <text evidence="2">Belongs to the CMC4 family.</text>
</comment>
<dbReference type="InterPro" id="IPR009069">
    <property type="entry name" value="Cys_alpha_HP_mot_SF"/>
</dbReference>
<dbReference type="InterPro" id="IPR027179">
    <property type="entry name" value="CMC4"/>
</dbReference>
<dbReference type="SUPFAM" id="SSF47072">
    <property type="entry name" value="Cysteine alpha-hairpin motif"/>
    <property type="match status" value="1"/>
</dbReference>
<evidence type="ECO:0000256" key="4">
    <source>
        <dbReference type="ARBA" id="ARBA00023157"/>
    </source>
</evidence>
<dbReference type="PANTHER" id="PTHR15590">
    <property type="entry name" value="CX9C MOTIF-CONTAINING PROTEIN 4"/>
    <property type="match status" value="1"/>
</dbReference>
<evidence type="ECO:0000256" key="2">
    <source>
        <dbReference type="ARBA" id="ARBA00009858"/>
    </source>
</evidence>
<comment type="subcellular location">
    <subcellularLocation>
        <location evidence="1">Mitochondrion</location>
    </subcellularLocation>
</comment>
<sequence>MPKKDLCKVFACKIQSCLEANEYKESACKDAFEDMRQCCIAWGTRSFVCEGIKTSTPYKISNDE</sequence>
<keyword evidence="6" id="KW-1185">Reference proteome</keyword>
<dbReference type="Pfam" id="PF08991">
    <property type="entry name" value="CMC4"/>
    <property type="match status" value="1"/>
</dbReference>
<protein>
    <recommendedName>
        <fullName evidence="7">Cx9C motif-containing protein 4</fullName>
    </recommendedName>
</protein>
<evidence type="ECO:0000313" key="6">
    <source>
        <dbReference type="Proteomes" id="UP001353858"/>
    </source>
</evidence>
<accession>A0AAN7SNH1</accession>
<dbReference type="Proteomes" id="UP001353858">
    <property type="component" value="Unassembled WGS sequence"/>
</dbReference>
<evidence type="ECO:0000256" key="1">
    <source>
        <dbReference type="ARBA" id="ARBA00004173"/>
    </source>
</evidence>
<gene>
    <name evidence="5" type="ORF">RN001_015329</name>
</gene>
<comment type="caution">
    <text evidence="5">The sequence shown here is derived from an EMBL/GenBank/DDBJ whole genome shotgun (WGS) entry which is preliminary data.</text>
</comment>
<dbReference type="PANTHER" id="PTHR15590:SF0">
    <property type="entry name" value="CX9C MOTIF-CONTAINING PROTEIN 4"/>
    <property type="match status" value="1"/>
</dbReference>